<evidence type="ECO:0008006" key="3">
    <source>
        <dbReference type="Google" id="ProtNLM"/>
    </source>
</evidence>
<evidence type="ECO:0000313" key="2">
    <source>
        <dbReference type="Proteomes" id="UP001558474"/>
    </source>
</evidence>
<sequence>MTRVVRRAVTRGQEAEAVDDLDAAAKKLAAPDRTIAQASRHFDEPRDTGPLCTNDRFTWMRK</sequence>
<evidence type="ECO:0000313" key="1">
    <source>
        <dbReference type="EMBL" id="MEX3743367.1"/>
    </source>
</evidence>
<organism evidence="1 2">
    <name type="scientific">Mycolicibacterium porcinum</name>
    <dbReference type="NCBI Taxonomy" id="39693"/>
    <lineage>
        <taxon>Bacteria</taxon>
        <taxon>Bacillati</taxon>
        <taxon>Actinomycetota</taxon>
        <taxon>Actinomycetes</taxon>
        <taxon>Mycobacteriales</taxon>
        <taxon>Mycobacteriaceae</taxon>
        <taxon>Mycolicibacterium</taxon>
    </lineage>
</organism>
<name>A0ABV3VS53_9MYCO</name>
<accession>A0ABV3VS53</accession>
<dbReference type="RefSeq" id="WP_368574766.1">
    <property type="nucleotide sequence ID" value="NZ_JBDLOU010000171.1"/>
</dbReference>
<comment type="caution">
    <text evidence="1">The sequence shown here is derived from an EMBL/GenBank/DDBJ whole genome shotgun (WGS) entry which is preliminary data.</text>
</comment>
<proteinExistence type="predicted"/>
<keyword evidence="2" id="KW-1185">Reference proteome</keyword>
<dbReference type="Proteomes" id="UP001558474">
    <property type="component" value="Unassembled WGS sequence"/>
</dbReference>
<dbReference type="EMBL" id="JBDLOU010000171">
    <property type="protein sequence ID" value="MEX3743367.1"/>
    <property type="molecule type" value="Genomic_DNA"/>
</dbReference>
<reference evidence="1 2" key="1">
    <citation type="submission" date="2024-04" db="EMBL/GenBank/DDBJ databases">
        <title>Genomic Markers of Mycobacteria.</title>
        <authorList>
            <person name="Soliman M.S."/>
            <person name="Elkholy A."/>
            <person name="Soliman N.S."/>
            <person name="Abbas A."/>
            <person name="Khayrat S."/>
            <person name="Shawky S."/>
        </authorList>
    </citation>
    <scope>NUCLEOTIDE SEQUENCE [LARGE SCALE GENOMIC DNA]</scope>
    <source>
        <strain evidence="1 2">Egy-CU-AM5</strain>
    </source>
</reference>
<protein>
    <recommendedName>
        <fullName evidence="3">Antitoxin</fullName>
    </recommendedName>
</protein>
<gene>
    <name evidence="1" type="ORF">ABFW12_34540</name>
</gene>